<evidence type="ECO:0000313" key="2">
    <source>
        <dbReference type="Proteomes" id="UP000658320"/>
    </source>
</evidence>
<sequence>MHAQPLDLTRLWGEGWAVTFAPRPPAFCLDAMGVSKAAPLPDGLAAFARRSPFDGPPVLVAAAVLDERWSVVVESEAQTGWVGTHPDVLEALAAPGAPACTATSDPNKVQVVFREYGSPVGGLEPRTNRRWGHFADRTRQSLREAGFPDGHATQEHPVPAAPSEGALALLAAQAVTGTELRAEHLQGSWLGGLTAKPYPTTP</sequence>
<gene>
    <name evidence="1" type="ORF">GCM10010251_28030</name>
</gene>
<dbReference type="AlphaFoldDB" id="A0A918C8Q6"/>
<reference evidence="1" key="2">
    <citation type="submission" date="2020-09" db="EMBL/GenBank/DDBJ databases">
        <authorList>
            <person name="Sun Q."/>
            <person name="Ohkuma M."/>
        </authorList>
    </citation>
    <scope>NUCLEOTIDE SEQUENCE</scope>
    <source>
        <strain evidence="1">JCM 4346</strain>
    </source>
</reference>
<evidence type="ECO:0000313" key="1">
    <source>
        <dbReference type="EMBL" id="GGR10492.1"/>
    </source>
</evidence>
<dbReference type="EMBL" id="BMSX01000005">
    <property type="protein sequence ID" value="GGR10492.1"/>
    <property type="molecule type" value="Genomic_DNA"/>
</dbReference>
<keyword evidence="2" id="KW-1185">Reference proteome</keyword>
<accession>A0A918C8Q6</accession>
<dbReference type="Proteomes" id="UP000658320">
    <property type="component" value="Unassembled WGS sequence"/>
</dbReference>
<protein>
    <submittedName>
        <fullName evidence="1">Uncharacterized protein</fullName>
    </submittedName>
</protein>
<comment type="caution">
    <text evidence="1">The sequence shown here is derived from an EMBL/GenBank/DDBJ whole genome shotgun (WGS) entry which is preliminary data.</text>
</comment>
<reference evidence="1" key="1">
    <citation type="journal article" date="2014" name="Int. J. Syst. Evol. Microbiol.">
        <title>Complete genome sequence of Corynebacterium casei LMG S-19264T (=DSM 44701T), isolated from a smear-ripened cheese.</title>
        <authorList>
            <consortium name="US DOE Joint Genome Institute (JGI-PGF)"/>
            <person name="Walter F."/>
            <person name="Albersmeier A."/>
            <person name="Kalinowski J."/>
            <person name="Ruckert C."/>
        </authorList>
    </citation>
    <scope>NUCLEOTIDE SEQUENCE</scope>
    <source>
        <strain evidence="1">JCM 4346</strain>
    </source>
</reference>
<proteinExistence type="predicted"/>
<name>A0A918C8Q6_9ACTN</name>
<dbReference type="RefSeq" id="WP_189935991.1">
    <property type="nucleotide sequence ID" value="NZ_BMSX01000005.1"/>
</dbReference>
<organism evidence="1 2">
    <name type="scientific">Streptomyces aurantiogriseus</name>
    <dbReference type="NCBI Taxonomy" id="66870"/>
    <lineage>
        <taxon>Bacteria</taxon>
        <taxon>Bacillati</taxon>
        <taxon>Actinomycetota</taxon>
        <taxon>Actinomycetes</taxon>
        <taxon>Kitasatosporales</taxon>
        <taxon>Streptomycetaceae</taxon>
        <taxon>Streptomyces</taxon>
    </lineage>
</organism>